<evidence type="ECO:0000313" key="3">
    <source>
        <dbReference type="EMBL" id="CAB4371883.1"/>
    </source>
</evidence>
<evidence type="ECO:0000313" key="7">
    <source>
        <dbReference type="EMBL" id="CAB4787843.1"/>
    </source>
</evidence>
<gene>
    <name evidence="4" type="ORF">UFOPK1762_00957</name>
    <name evidence="5" type="ORF">UFOPK1906_00911</name>
    <name evidence="6" type="ORF">UFOPK2624_01280</name>
    <name evidence="7" type="ORF">UFOPK2969_00533</name>
    <name evidence="2" type="ORF">UFOPK3331_01270</name>
    <name evidence="8" type="ORF">UFOPK3785_00945</name>
    <name evidence="9" type="ORF">UFOPK3927_00939</name>
    <name evidence="3" type="ORF">UFOPK4201_01112</name>
    <name evidence="10" type="ORF">UFOPK4371_01763</name>
</gene>
<evidence type="ECO:0000313" key="5">
    <source>
        <dbReference type="EMBL" id="CAB4622674.1"/>
    </source>
</evidence>
<keyword evidence="1" id="KW-0812">Transmembrane</keyword>
<dbReference type="EMBL" id="CAFBOK010000097">
    <property type="protein sequence ID" value="CAB4984893.1"/>
    <property type="molecule type" value="Genomic_DNA"/>
</dbReference>
<sequence>MFLGEDLLAWLVLAIGGALAVGTVLALVRPPKEHESGDLNRPPMARSIVMIALGTIAAVWGLASLLS</sequence>
<evidence type="ECO:0000313" key="4">
    <source>
        <dbReference type="EMBL" id="CAB4585463.1"/>
    </source>
</evidence>
<name>A0A6J6APT6_9ZZZZ</name>
<dbReference type="EMBL" id="CAFBNJ010000041">
    <property type="protein sequence ID" value="CAB4952819.1"/>
    <property type="molecule type" value="Genomic_DNA"/>
</dbReference>
<reference evidence="3" key="1">
    <citation type="submission" date="2020-05" db="EMBL/GenBank/DDBJ databases">
        <authorList>
            <person name="Chiriac C."/>
            <person name="Salcher M."/>
            <person name="Ghai R."/>
            <person name="Kavagutti S V."/>
        </authorList>
    </citation>
    <scope>NUCLEOTIDE SEQUENCE</scope>
</reference>
<dbReference type="EMBL" id="CAEUNJ010000045">
    <property type="protein sequence ID" value="CAB4371883.1"/>
    <property type="molecule type" value="Genomic_DNA"/>
</dbReference>
<evidence type="ECO:0000313" key="9">
    <source>
        <dbReference type="EMBL" id="CAB4984893.1"/>
    </source>
</evidence>
<dbReference type="EMBL" id="CAESAL010000047">
    <property type="protein sequence ID" value="CAB4343756.1"/>
    <property type="molecule type" value="Genomic_DNA"/>
</dbReference>
<dbReference type="EMBL" id="CAFAAD010000027">
    <property type="protein sequence ID" value="CAB4787843.1"/>
    <property type="molecule type" value="Genomic_DNA"/>
</dbReference>
<evidence type="ECO:0000256" key="1">
    <source>
        <dbReference type="SAM" id="Phobius"/>
    </source>
</evidence>
<feature type="transmembrane region" description="Helical" evidence="1">
    <location>
        <begin position="7"/>
        <end position="28"/>
    </location>
</feature>
<dbReference type="EMBL" id="CAEZVC010000048">
    <property type="protein sequence ID" value="CAB4622674.1"/>
    <property type="molecule type" value="Genomic_DNA"/>
</dbReference>
<evidence type="ECO:0000313" key="2">
    <source>
        <dbReference type="EMBL" id="CAB4343756.1"/>
    </source>
</evidence>
<evidence type="ECO:0000313" key="8">
    <source>
        <dbReference type="EMBL" id="CAB4952819.1"/>
    </source>
</evidence>
<protein>
    <submittedName>
        <fullName evidence="3">Unannotated protein</fullName>
    </submittedName>
</protein>
<keyword evidence="1" id="KW-0472">Membrane</keyword>
<keyword evidence="1" id="KW-1133">Transmembrane helix</keyword>
<accession>A0A6J6APT6</accession>
<proteinExistence type="predicted"/>
<dbReference type="AlphaFoldDB" id="A0A6J6APT6"/>
<feature type="transmembrane region" description="Helical" evidence="1">
    <location>
        <begin position="48"/>
        <end position="66"/>
    </location>
</feature>
<dbReference type="EMBL" id="CAEZXY010000063">
    <property type="protein sequence ID" value="CAB4713992.1"/>
    <property type="molecule type" value="Genomic_DNA"/>
</dbReference>
<dbReference type="EMBL" id="CAEZTY010000030">
    <property type="protein sequence ID" value="CAB4585463.1"/>
    <property type="molecule type" value="Genomic_DNA"/>
</dbReference>
<dbReference type="EMBL" id="CAFBRD010000138">
    <property type="protein sequence ID" value="CAB5078610.1"/>
    <property type="molecule type" value="Genomic_DNA"/>
</dbReference>
<evidence type="ECO:0000313" key="10">
    <source>
        <dbReference type="EMBL" id="CAB5078610.1"/>
    </source>
</evidence>
<organism evidence="3">
    <name type="scientific">freshwater metagenome</name>
    <dbReference type="NCBI Taxonomy" id="449393"/>
    <lineage>
        <taxon>unclassified sequences</taxon>
        <taxon>metagenomes</taxon>
        <taxon>ecological metagenomes</taxon>
    </lineage>
</organism>
<evidence type="ECO:0000313" key="6">
    <source>
        <dbReference type="EMBL" id="CAB4713992.1"/>
    </source>
</evidence>